<dbReference type="InterPro" id="IPR058238">
    <property type="entry name" value="Lant_leader_dom"/>
</dbReference>
<comment type="caution">
    <text evidence="1">The sequence shown here is derived from an EMBL/GenBank/DDBJ whole genome shotgun (WGS) entry which is preliminary data.</text>
</comment>
<dbReference type="RefSeq" id="WP_109744883.1">
    <property type="nucleotide sequence ID" value="NZ_QGGO01000032.1"/>
</dbReference>
<proteinExistence type="predicted"/>
<dbReference type="Proteomes" id="UP000245489">
    <property type="component" value="Unassembled WGS sequence"/>
</dbReference>
<dbReference type="AlphaFoldDB" id="A0A316DIR1"/>
<evidence type="ECO:0000313" key="2">
    <source>
        <dbReference type="Proteomes" id="UP000245489"/>
    </source>
</evidence>
<evidence type="ECO:0000313" key="1">
    <source>
        <dbReference type="EMBL" id="PWK18071.1"/>
    </source>
</evidence>
<dbReference type="OrthoDB" id="965519at2"/>
<dbReference type="NCBIfam" id="NF038153">
    <property type="entry name" value="lant_leader_L1a"/>
    <property type="match status" value="1"/>
</dbReference>
<protein>
    <recommendedName>
        <fullName evidence="3">Natural product</fullName>
    </recommendedName>
</protein>
<evidence type="ECO:0008006" key="3">
    <source>
        <dbReference type="Google" id="ProtNLM"/>
    </source>
</evidence>
<reference evidence="1 2" key="1">
    <citation type="submission" date="2018-05" db="EMBL/GenBank/DDBJ databases">
        <title>Genomic Encyclopedia of Archaeal and Bacterial Type Strains, Phase II (KMG-II): from individual species to whole genera.</title>
        <authorList>
            <person name="Goeker M."/>
        </authorList>
    </citation>
    <scope>NUCLEOTIDE SEQUENCE [LARGE SCALE GENOMIC DNA]</scope>
    <source>
        <strain evidence="1 2">DSM 22214</strain>
    </source>
</reference>
<dbReference type="EMBL" id="QGGO01000032">
    <property type="protein sequence ID" value="PWK18071.1"/>
    <property type="molecule type" value="Genomic_DNA"/>
</dbReference>
<gene>
    <name evidence="1" type="ORF">LV89_04222</name>
</gene>
<keyword evidence="2" id="KW-1185">Reference proteome</keyword>
<organism evidence="1 2">
    <name type="scientific">Arcicella aurantiaca</name>
    <dbReference type="NCBI Taxonomy" id="591202"/>
    <lineage>
        <taxon>Bacteria</taxon>
        <taxon>Pseudomonadati</taxon>
        <taxon>Bacteroidota</taxon>
        <taxon>Cytophagia</taxon>
        <taxon>Cytophagales</taxon>
        <taxon>Flectobacillaceae</taxon>
        <taxon>Arcicella</taxon>
    </lineage>
</organism>
<name>A0A316DIR1_9BACT</name>
<sequence length="68" mass="7227">MKKQVKIAQNLSLDKETIAKLDENQLKEVAGGGSMSCNAQALEDGQDDENILSVLCDVHSCCNASCNG</sequence>
<accession>A0A316DIR1</accession>